<gene>
    <name evidence="1" type="ORF">ARMGADRAFT_1092866</name>
</gene>
<organism evidence="1 2">
    <name type="scientific">Armillaria gallica</name>
    <name type="common">Bulbous honey fungus</name>
    <name type="synonym">Armillaria bulbosa</name>
    <dbReference type="NCBI Taxonomy" id="47427"/>
    <lineage>
        <taxon>Eukaryota</taxon>
        <taxon>Fungi</taxon>
        <taxon>Dikarya</taxon>
        <taxon>Basidiomycota</taxon>
        <taxon>Agaricomycotina</taxon>
        <taxon>Agaricomycetes</taxon>
        <taxon>Agaricomycetidae</taxon>
        <taxon>Agaricales</taxon>
        <taxon>Marasmiineae</taxon>
        <taxon>Physalacriaceae</taxon>
        <taxon>Armillaria</taxon>
    </lineage>
</organism>
<sequence>MASLMGESPEDYVIEWREDLARRPTFLDILQFIHNEHVADIPCLLPIEIIADPPQCVVSMIDIVGLLLGQAFKWGIPRAYEAFQEKDSLRYLTDNISLHPELIKLLCIYITGVSKAVTLPNIQSDGFLHWHIQDLHQATVICCICASITPSNTERGHILSSVVSINPHHSEWDGILEILKSPADKNSIIKETVGMLDKFLNVKRNL</sequence>
<dbReference type="OrthoDB" id="10406786at2759"/>
<dbReference type="InParanoid" id="A0A2H3C9D8"/>
<reference evidence="2" key="1">
    <citation type="journal article" date="2017" name="Nat. Ecol. Evol.">
        <title>Genome expansion and lineage-specific genetic innovations in the forest pathogenic fungi Armillaria.</title>
        <authorList>
            <person name="Sipos G."/>
            <person name="Prasanna A.N."/>
            <person name="Walter M.C."/>
            <person name="O'Connor E."/>
            <person name="Balint B."/>
            <person name="Krizsan K."/>
            <person name="Kiss B."/>
            <person name="Hess J."/>
            <person name="Varga T."/>
            <person name="Slot J."/>
            <person name="Riley R."/>
            <person name="Boka B."/>
            <person name="Rigling D."/>
            <person name="Barry K."/>
            <person name="Lee J."/>
            <person name="Mihaltcheva S."/>
            <person name="LaButti K."/>
            <person name="Lipzen A."/>
            <person name="Waldron R."/>
            <person name="Moloney N.M."/>
            <person name="Sperisen C."/>
            <person name="Kredics L."/>
            <person name="Vagvoelgyi C."/>
            <person name="Patrignani A."/>
            <person name="Fitzpatrick D."/>
            <person name="Nagy I."/>
            <person name="Doyle S."/>
            <person name="Anderson J.B."/>
            <person name="Grigoriev I.V."/>
            <person name="Gueldener U."/>
            <person name="Muensterkoetter M."/>
            <person name="Nagy L.G."/>
        </authorList>
    </citation>
    <scope>NUCLEOTIDE SEQUENCE [LARGE SCALE GENOMIC DNA]</scope>
    <source>
        <strain evidence="2">Ar21-2</strain>
    </source>
</reference>
<protein>
    <submittedName>
        <fullName evidence="1">Uncharacterized protein</fullName>
    </submittedName>
</protein>
<dbReference type="Proteomes" id="UP000217790">
    <property type="component" value="Unassembled WGS sequence"/>
</dbReference>
<dbReference type="OMA" id="ATVICCI"/>
<proteinExistence type="predicted"/>
<evidence type="ECO:0000313" key="1">
    <source>
        <dbReference type="EMBL" id="PBK79685.1"/>
    </source>
</evidence>
<accession>A0A2H3C9D8</accession>
<keyword evidence="2" id="KW-1185">Reference proteome</keyword>
<dbReference type="AlphaFoldDB" id="A0A2H3C9D8"/>
<evidence type="ECO:0000313" key="2">
    <source>
        <dbReference type="Proteomes" id="UP000217790"/>
    </source>
</evidence>
<dbReference type="EMBL" id="KZ293763">
    <property type="protein sequence ID" value="PBK79685.1"/>
    <property type="molecule type" value="Genomic_DNA"/>
</dbReference>
<name>A0A2H3C9D8_ARMGA</name>